<keyword evidence="3" id="KW-0547">Nucleotide-binding</keyword>
<dbReference type="AlphaFoldDB" id="A0A364V9U0"/>
<evidence type="ECO:0000259" key="6">
    <source>
        <dbReference type="Pfam" id="PF03738"/>
    </source>
</evidence>
<evidence type="ECO:0000256" key="3">
    <source>
        <dbReference type="ARBA" id="ARBA00022741"/>
    </source>
</evidence>
<dbReference type="OrthoDB" id="9765517at2"/>
<keyword evidence="4" id="KW-0067">ATP-binding</keyword>
<comment type="caution">
    <text evidence="7">The sequence shown here is derived from an EMBL/GenBank/DDBJ whole genome shotgun (WGS) entry which is preliminary data.</text>
</comment>
<evidence type="ECO:0000256" key="5">
    <source>
        <dbReference type="ARBA" id="ARBA00022842"/>
    </source>
</evidence>
<evidence type="ECO:0000313" key="7">
    <source>
        <dbReference type="EMBL" id="RAV33405.1"/>
    </source>
</evidence>
<dbReference type="SUPFAM" id="SSF56059">
    <property type="entry name" value="Glutathione synthetase ATP-binding domain-like"/>
    <property type="match status" value="1"/>
</dbReference>
<dbReference type="SUPFAM" id="SSF52440">
    <property type="entry name" value="PreATP-grasp domain"/>
    <property type="match status" value="1"/>
</dbReference>
<evidence type="ECO:0000256" key="2">
    <source>
        <dbReference type="ARBA" id="ARBA00022723"/>
    </source>
</evidence>
<evidence type="ECO:0000313" key="8">
    <source>
        <dbReference type="Proteomes" id="UP000251047"/>
    </source>
</evidence>
<dbReference type="EMBL" id="PHQP01000078">
    <property type="protein sequence ID" value="RAV33405.1"/>
    <property type="molecule type" value="Genomic_DNA"/>
</dbReference>
<keyword evidence="5" id="KW-0460">Magnesium</keyword>
<evidence type="ECO:0000256" key="4">
    <source>
        <dbReference type="ARBA" id="ARBA00022840"/>
    </source>
</evidence>
<name>A0A364V9U0_9CORY</name>
<keyword evidence="1" id="KW-0436">Ligase</keyword>
<dbReference type="GO" id="GO:0046872">
    <property type="term" value="F:metal ion binding"/>
    <property type="evidence" value="ECO:0007669"/>
    <property type="project" value="UniProtKB-KW"/>
</dbReference>
<dbReference type="Proteomes" id="UP000251047">
    <property type="component" value="Unassembled WGS sequence"/>
</dbReference>
<dbReference type="InterPro" id="IPR016185">
    <property type="entry name" value="PreATP-grasp_dom_sf"/>
</dbReference>
<protein>
    <submittedName>
        <fullName evidence="7">Glutathionylspermidine synthase family protein</fullName>
    </submittedName>
</protein>
<sequence>MAATPGKTARVSPTPAVVSAVDIPAVADAAADRRRFYNMYRINVSPRPFWSDIIRNEGIVFNWDEGEAHTEANSYWNERATYVYSEQDIAAISQQCEELYGMCLEAGQAIMSGRMGDTYLPSMAMDLARESFDRGDVDIYSRFDVAYDPEARQIKLLEYNSDTPTSLLESTVCQDTWLHDRPYKPIGDLGAALVDRWTFALQQTPDTRRLLHLIHVDMDIDPTGEDRANVYVMAHAARLAGWDVKIIELSDVMYDATKGASGEHPWWDADGVAITHAFKLYPWEDMVTDSKSGYDRAVCSTGGSVTWYEPAWKMGSSTKLLLPALWSQFMHHPSLLPAYLSKHESLRNWVRKPLFGREGDGVVINAPDYGVFADNTTDFFDAQSPCVWQEYAPLRAYEGQDREVNIPVLGVWMIGDKFAGLSTREASHPITSHDARFVPSVRE</sequence>
<evidence type="ECO:0000256" key="1">
    <source>
        <dbReference type="ARBA" id="ARBA00022598"/>
    </source>
</evidence>
<dbReference type="GO" id="GO:0016874">
    <property type="term" value="F:ligase activity"/>
    <property type="evidence" value="ECO:0007669"/>
    <property type="project" value="UniProtKB-KW"/>
</dbReference>
<feature type="domain" description="Glutathionylspermidine synthase pre-ATP-grasp-like" evidence="6">
    <location>
        <begin position="50"/>
        <end position="440"/>
    </location>
</feature>
<dbReference type="Pfam" id="PF03738">
    <property type="entry name" value="GSP_synth"/>
    <property type="match status" value="1"/>
</dbReference>
<proteinExistence type="predicted"/>
<organism evidence="7 8">
    <name type="scientific">Corynebacterium heidelbergense</name>
    <dbReference type="NCBI Taxonomy" id="2055947"/>
    <lineage>
        <taxon>Bacteria</taxon>
        <taxon>Bacillati</taxon>
        <taxon>Actinomycetota</taxon>
        <taxon>Actinomycetes</taxon>
        <taxon>Mycobacteriales</taxon>
        <taxon>Corynebacteriaceae</taxon>
        <taxon>Corynebacterium</taxon>
    </lineage>
</organism>
<accession>A0A364V9U0</accession>
<dbReference type="Gene3D" id="3.30.1490.330">
    <property type="match status" value="1"/>
</dbReference>
<keyword evidence="2" id="KW-0479">Metal-binding</keyword>
<gene>
    <name evidence="7" type="ORF">CWC39_08620</name>
</gene>
<dbReference type="GO" id="GO:0005524">
    <property type="term" value="F:ATP binding"/>
    <property type="evidence" value="ECO:0007669"/>
    <property type="project" value="UniProtKB-KW"/>
</dbReference>
<dbReference type="InterPro" id="IPR005494">
    <property type="entry name" value="GSPS_pre-ATP-grasp-like_dom"/>
</dbReference>
<reference evidence="7 8" key="1">
    <citation type="journal article" date="2018" name="Syst. Appl. Microbiol.">
        <title>Corynebacterium heidelbergense sp. nov., isolated from the preen glands of Egyptian geese (Alopochen aegyptiacus).</title>
        <authorList>
            <person name="Braun M.S."/>
            <person name="Wang E."/>
            <person name="Zimmermann S."/>
            <person name="Wink M."/>
        </authorList>
    </citation>
    <scope>NUCLEOTIDE SEQUENCE [LARGE SCALE GENOMIC DNA]</scope>
    <source>
        <strain evidence="7 8">DSM 104638</strain>
    </source>
</reference>